<dbReference type="NCBIfam" id="TIGR00655">
    <property type="entry name" value="PurU"/>
    <property type="match status" value="1"/>
</dbReference>
<evidence type="ECO:0000313" key="6">
    <source>
        <dbReference type="EMBL" id="TCC36453.1"/>
    </source>
</evidence>
<dbReference type="RefSeq" id="WP_131498278.1">
    <property type="nucleotide sequence ID" value="NZ_SJKC01000003.1"/>
</dbReference>
<dbReference type="SUPFAM" id="SSF55021">
    <property type="entry name" value="ACT-like"/>
    <property type="match status" value="1"/>
</dbReference>
<gene>
    <name evidence="3 6" type="primary">purU</name>
    <name evidence="6" type="ORF">E0H92_27870</name>
</gene>
<dbReference type="InterPro" id="IPR041729">
    <property type="entry name" value="Formyl-FH4-Hydrolase_C"/>
</dbReference>
<dbReference type="AlphaFoldDB" id="A0A4R0IRN1"/>
<dbReference type="PIRSF" id="PIRSF036480">
    <property type="entry name" value="FormyFH4_hydr"/>
    <property type="match status" value="1"/>
</dbReference>
<dbReference type="InterPro" id="IPR036477">
    <property type="entry name" value="Formyl_transf_N_sf"/>
</dbReference>
<dbReference type="HAMAP" id="MF_01927">
    <property type="entry name" value="PurU"/>
    <property type="match status" value="1"/>
</dbReference>
<comment type="similarity">
    <text evidence="3">Belongs to the PurU family.</text>
</comment>
<dbReference type="EC" id="3.5.1.10" evidence="3 4"/>
<dbReference type="SUPFAM" id="SSF53328">
    <property type="entry name" value="Formyltransferase"/>
    <property type="match status" value="1"/>
</dbReference>
<proteinExistence type="inferred from homology"/>
<dbReference type="CDD" id="cd08648">
    <property type="entry name" value="FMT_core_Formyl-FH4-Hydrolase_C"/>
    <property type="match status" value="1"/>
</dbReference>
<organism evidence="6 7">
    <name type="scientific">Kribbella speibonae</name>
    <dbReference type="NCBI Taxonomy" id="1572660"/>
    <lineage>
        <taxon>Bacteria</taxon>
        <taxon>Bacillati</taxon>
        <taxon>Actinomycetota</taxon>
        <taxon>Actinomycetes</taxon>
        <taxon>Propionibacteriales</taxon>
        <taxon>Kribbellaceae</taxon>
        <taxon>Kribbella</taxon>
    </lineage>
</organism>
<evidence type="ECO:0000313" key="7">
    <source>
        <dbReference type="Proteomes" id="UP000294225"/>
    </source>
</evidence>
<dbReference type="PANTHER" id="PTHR42706:SF1">
    <property type="entry name" value="FORMYLTETRAHYDROFOLATE DEFORMYLASE 2, MITOCHONDRIAL"/>
    <property type="match status" value="1"/>
</dbReference>
<dbReference type="PRINTS" id="PR01575">
    <property type="entry name" value="FFH4HYDRLASE"/>
</dbReference>
<evidence type="ECO:0000256" key="3">
    <source>
        <dbReference type="HAMAP-Rule" id="MF_01927"/>
    </source>
</evidence>
<dbReference type="NCBIfam" id="NF004684">
    <property type="entry name" value="PRK06027.1"/>
    <property type="match status" value="1"/>
</dbReference>
<keyword evidence="2 3" id="KW-0378">Hydrolase</keyword>
<feature type="domain" description="Formyl transferase N-terminal" evidence="5">
    <location>
        <begin position="96"/>
        <end position="272"/>
    </location>
</feature>
<comment type="pathway">
    <text evidence="3">Purine metabolism; IMP biosynthesis via de novo pathway; formate from 10-formyl-5,6,7,8-tetrahydrofolate: step 1/1.</text>
</comment>
<dbReference type="CDD" id="cd04875">
    <property type="entry name" value="ACT_F4HF-DF"/>
    <property type="match status" value="1"/>
</dbReference>
<evidence type="ECO:0000256" key="1">
    <source>
        <dbReference type="ARBA" id="ARBA00022563"/>
    </source>
</evidence>
<keyword evidence="3" id="KW-0658">Purine biosynthesis</keyword>
<evidence type="ECO:0000256" key="2">
    <source>
        <dbReference type="ARBA" id="ARBA00022801"/>
    </source>
</evidence>
<dbReference type="PANTHER" id="PTHR42706">
    <property type="entry name" value="FORMYLTETRAHYDROFOLATE DEFORMYLASE"/>
    <property type="match status" value="1"/>
</dbReference>
<evidence type="ECO:0000256" key="4">
    <source>
        <dbReference type="NCBIfam" id="TIGR00655"/>
    </source>
</evidence>
<evidence type="ECO:0000259" key="5">
    <source>
        <dbReference type="Pfam" id="PF00551"/>
    </source>
</evidence>
<dbReference type="Gene3D" id="3.40.50.170">
    <property type="entry name" value="Formyl transferase, N-terminal domain"/>
    <property type="match status" value="1"/>
</dbReference>
<dbReference type="EMBL" id="SJKC01000003">
    <property type="protein sequence ID" value="TCC36453.1"/>
    <property type="molecule type" value="Genomic_DNA"/>
</dbReference>
<dbReference type="InterPro" id="IPR045865">
    <property type="entry name" value="ACT-like_dom_sf"/>
</dbReference>
<reference evidence="6 7" key="1">
    <citation type="submission" date="2019-02" db="EMBL/GenBank/DDBJ databases">
        <title>Kribbella capetownensis sp. nov. and Kribbella speibonae sp. nov., isolated from soil.</title>
        <authorList>
            <person name="Curtis S.M."/>
            <person name="Norton I."/>
            <person name="Everest G.J."/>
            <person name="Meyers P.R."/>
        </authorList>
    </citation>
    <scope>NUCLEOTIDE SEQUENCE [LARGE SCALE GENOMIC DNA]</scope>
    <source>
        <strain evidence="6 7">YM55</strain>
    </source>
</reference>
<dbReference type="InterPro" id="IPR004810">
    <property type="entry name" value="PurU"/>
</dbReference>
<dbReference type="Gene3D" id="3.30.70.260">
    <property type="match status" value="1"/>
</dbReference>
<dbReference type="GO" id="GO:0008864">
    <property type="term" value="F:formyltetrahydrofolate deformylase activity"/>
    <property type="evidence" value="ECO:0007669"/>
    <property type="project" value="UniProtKB-UniRule"/>
</dbReference>
<dbReference type="InterPro" id="IPR044074">
    <property type="entry name" value="PurU_ACT"/>
</dbReference>
<protein>
    <recommendedName>
        <fullName evidence="3 4">Formyltetrahydrofolate deformylase</fullName>
        <ecNumber evidence="3 4">3.5.1.10</ecNumber>
    </recommendedName>
    <alternativeName>
        <fullName evidence="3">Formyl-FH(4) hydrolase</fullName>
    </alternativeName>
</protein>
<name>A0A4R0IRN1_9ACTN</name>
<dbReference type="Pfam" id="PF00551">
    <property type="entry name" value="Formyl_trans_N"/>
    <property type="match status" value="1"/>
</dbReference>
<comment type="function">
    <text evidence="3">Catalyzes the hydrolysis of 10-formyltetrahydrofolate (formyl-FH4) to formate and tetrahydrofolate (FH4).</text>
</comment>
<feature type="active site" evidence="3">
    <location>
        <position position="235"/>
    </location>
</feature>
<dbReference type="InterPro" id="IPR002376">
    <property type="entry name" value="Formyl_transf_N"/>
</dbReference>
<sequence length="291" mass="32386">MDPVRTSSSSSDVVLALACPDRGGIVHAVSGFVWERAGLIRESQQYADPTSGRFFMRVNASLHQPLPLDELREEFSLIGDRFNMSWTLTDSADRPRVAILVSKLGHCLNDLLYRVSTGQLRVEVALVVSNHADLGALVRSHGIPFIHVPITPDSKPRAEARLMELLDEYRADFVVLARYMQVLSDAVCAQLSGRIINIHHSFLPSFKGGRPYNQAHERGVKLVGATAHYVTADLDEGPIIEQEVIRVDHHLEPADLVVAGRDAEMLALARAVRWHAEQRILLNGHRTVVFR</sequence>
<keyword evidence="1 3" id="KW-0554">One-carbon metabolism</keyword>
<comment type="caution">
    <text evidence="6">The sequence shown here is derived from an EMBL/GenBank/DDBJ whole genome shotgun (WGS) entry which is preliminary data.</text>
</comment>
<comment type="catalytic activity">
    <reaction evidence="3">
        <text>(6R)-10-formyltetrahydrofolate + H2O = (6S)-5,6,7,8-tetrahydrofolate + formate + H(+)</text>
        <dbReference type="Rhea" id="RHEA:19833"/>
        <dbReference type="ChEBI" id="CHEBI:15377"/>
        <dbReference type="ChEBI" id="CHEBI:15378"/>
        <dbReference type="ChEBI" id="CHEBI:15740"/>
        <dbReference type="ChEBI" id="CHEBI:57453"/>
        <dbReference type="ChEBI" id="CHEBI:195366"/>
        <dbReference type="EC" id="3.5.1.10"/>
    </reaction>
</comment>
<dbReference type="UniPathway" id="UPA00074">
    <property type="reaction ID" value="UER00170"/>
</dbReference>
<dbReference type="GO" id="GO:0006730">
    <property type="term" value="P:one-carbon metabolic process"/>
    <property type="evidence" value="ECO:0007669"/>
    <property type="project" value="UniProtKB-KW"/>
</dbReference>
<accession>A0A4R0IRN1</accession>
<dbReference type="Proteomes" id="UP000294225">
    <property type="component" value="Unassembled WGS sequence"/>
</dbReference>
<dbReference type="GO" id="GO:0006189">
    <property type="term" value="P:'de novo' IMP biosynthetic process"/>
    <property type="evidence" value="ECO:0007669"/>
    <property type="project" value="UniProtKB-UniRule"/>
</dbReference>